<dbReference type="GO" id="GO:0009103">
    <property type="term" value="P:lipopolysaccharide biosynthetic process"/>
    <property type="evidence" value="ECO:0007669"/>
    <property type="project" value="UniProtKB-ARBA"/>
</dbReference>
<feature type="transmembrane region" description="Helical" evidence="8">
    <location>
        <begin position="225"/>
        <end position="242"/>
    </location>
</feature>
<name>D9STQ9_CLOC7</name>
<evidence type="ECO:0000256" key="3">
    <source>
        <dbReference type="ARBA" id="ARBA00022676"/>
    </source>
</evidence>
<organism evidence="10 11">
    <name type="scientific">Clostridium cellulovorans (strain ATCC 35296 / DSM 3052 / OCM 3 / 743B)</name>
    <dbReference type="NCBI Taxonomy" id="573061"/>
    <lineage>
        <taxon>Bacteria</taxon>
        <taxon>Bacillati</taxon>
        <taxon>Bacillota</taxon>
        <taxon>Clostridia</taxon>
        <taxon>Eubacteriales</taxon>
        <taxon>Clostridiaceae</taxon>
        <taxon>Clostridium</taxon>
    </lineage>
</organism>
<proteinExistence type="predicted"/>
<dbReference type="PANTHER" id="PTHR33908">
    <property type="entry name" value="MANNOSYLTRANSFERASE YKCB-RELATED"/>
    <property type="match status" value="1"/>
</dbReference>
<feature type="transmembrane region" description="Helical" evidence="8">
    <location>
        <begin position="165"/>
        <end position="188"/>
    </location>
</feature>
<dbReference type="KEGG" id="ccb:Clocel_3103"/>
<feature type="transmembrane region" description="Helical" evidence="8">
    <location>
        <begin position="200"/>
        <end position="218"/>
    </location>
</feature>
<evidence type="ECO:0000313" key="10">
    <source>
        <dbReference type="EMBL" id="ADL52793.1"/>
    </source>
</evidence>
<keyword evidence="2" id="KW-1003">Cell membrane</keyword>
<dbReference type="Proteomes" id="UP000002730">
    <property type="component" value="Chromosome"/>
</dbReference>
<dbReference type="GO" id="GO:0005886">
    <property type="term" value="C:plasma membrane"/>
    <property type="evidence" value="ECO:0007669"/>
    <property type="project" value="UniProtKB-SubCell"/>
</dbReference>
<dbReference type="InterPro" id="IPR050297">
    <property type="entry name" value="LipidA_mod_glycosyltrf_83"/>
</dbReference>
<feature type="transmembrane region" description="Helical" evidence="8">
    <location>
        <begin position="423"/>
        <end position="440"/>
    </location>
</feature>
<evidence type="ECO:0000256" key="7">
    <source>
        <dbReference type="ARBA" id="ARBA00023136"/>
    </source>
</evidence>
<protein>
    <recommendedName>
        <fullName evidence="9">Glycosyltransferase RgtA/B/C/D-like domain-containing protein</fullName>
    </recommendedName>
</protein>
<keyword evidence="6 8" id="KW-1133">Transmembrane helix</keyword>
<dbReference type="Pfam" id="PF13231">
    <property type="entry name" value="PMT_2"/>
    <property type="match status" value="1"/>
</dbReference>
<feature type="transmembrane region" description="Helical" evidence="8">
    <location>
        <begin position="291"/>
        <end position="310"/>
    </location>
</feature>
<sequence>MQTKQEVTNIREVQLGFLKIKNSIGTFQDGFSRFVNITLKLLFLLIVFTTYDELKDQYKDVEKQGLYFIVFFLLCGLVTYIALKKNIKTNKILVAIITFSLIIRLIWIWSIDSIPVSDFAGMYERSQLVLEGDYYIFKGNHYYARFPHLTIIVLYFAVIRRFFTYPLITIKIINVLCSTVSVILIYFIVKEVFGSKVKGIWASFIAAIYPPIILYTAVYCGENMAIPFYLLSVYFFILVIKGKKPLKFLFFSALSLTIGNFFRMVAPVVVIAYIMYLLIYFEKSIKEKAVAIIYIVGAFIIPLILVSTLLRVSTITEFNLWKGSESSWTSILKGTNFDSWGRWNEEDARIVDKYNDDYEDIENACKEIVKERLTTASYRQLAEFYIRKYTGQWRNGDFSGVFWATLDLEEEGIRLNLFENSDMYNQLMYVIVITTTYIGLFNKRQYLKNKLVNLFYFIFCGYGLLFLITESQDRYSFIVCWLFLILPFSIFEGNKFFPFAKKLEEEKISTYSNEKVIS</sequence>
<feature type="transmembrane region" description="Helical" evidence="8">
    <location>
        <begin position="452"/>
        <end position="469"/>
    </location>
</feature>
<gene>
    <name evidence="10" type="ordered locus">Clocel_3103</name>
</gene>
<feature type="transmembrane region" description="Helical" evidence="8">
    <location>
        <begin position="66"/>
        <end position="83"/>
    </location>
</feature>
<evidence type="ECO:0000256" key="6">
    <source>
        <dbReference type="ARBA" id="ARBA00022989"/>
    </source>
</evidence>
<accession>D9STQ9</accession>
<feature type="transmembrane region" description="Helical" evidence="8">
    <location>
        <begin position="92"/>
        <end position="111"/>
    </location>
</feature>
<dbReference type="RefSeq" id="WP_013291824.1">
    <property type="nucleotide sequence ID" value="NC_014393.1"/>
</dbReference>
<keyword evidence="5 8" id="KW-0812">Transmembrane</keyword>
<keyword evidence="7 8" id="KW-0472">Membrane</keyword>
<dbReference type="EMBL" id="CP002160">
    <property type="protein sequence ID" value="ADL52793.1"/>
    <property type="molecule type" value="Genomic_DNA"/>
</dbReference>
<evidence type="ECO:0000256" key="2">
    <source>
        <dbReference type="ARBA" id="ARBA00022475"/>
    </source>
</evidence>
<keyword evidence="3" id="KW-0328">Glycosyltransferase</keyword>
<evidence type="ECO:0000256" key="4">
    <source>
        <dbReference type="ARBA" id="ARBA00022679"/>
    </source>
</evidence>
<dbReference type="eggNOG" id="COG5305">
    <property type="taxonomic scope" value="Bacteria"/>
</dbReference>
<keyword evidence="4" id="KW-0808">Transferase</keyword>
<dbReference type="GO" id="GO:0016763">
    <property type="term" value="F:pentosyltransferase activity"/>
    <property type="evidence" value="ECO:0007669"/>
    <property type="project" value="TreeGrafter"/>
</dbReference>
<evidence type="ECO:0000256" key="1">
    <source>
        <dbReference type="ARBA" id="ARBA00004651"/>
    </source>
</evidence>
<feature type="transmembrane region" description="Helical" evidence="8">
    <location>
        <begin position="475"/>
        <end position="493"/>
    </location>
</feature>
<feature type="domain" description="Glycosyltransferase RgtA/B/C/D-like" evidence="9">
    <location>
        <begin position="168"/>
        <end position="301"/>
    </location>
</feature>
<evidence type="ECO:0000313" key="11">
    <source>
        <dbReference type="Proteomes" id="UP000002730"/>
    </source>
</evidence>
<feature type="transmembrane region" description="Helical" evidence="8">
    <location>
        <begin position="31"/>
        <end position="51"/>
    </location>
</feature>
<evidence type="ECO:0000256" key="5">
    <source>
        <dbReference type="ARBA" id="ARBA00022692"/>
    </source>
</evidence>
<dbReference type="PANTHER" id="PTHR33908:SF11">
    <property type="entry name" value="MEMBRANE PROTEIN"/>
    <property type="match status" value="1"/>
</dbReference>
<dbReference type="HOGENOM" id="CLU_041400_1_0_9"/>
<feature type="transmembrane region" description="Helical" evidence="8">
    <location>
        <begin position="248"/>
        <end position="279"/>
    </location>
</feature>
<keyword evidence="11" id="KW-1185">Reference proteome</keyword>
<evidence type="ECO:0000256" key="8">
    <source>
        <dbReference type="SAM" id="Phobius"/>
    </source>
</evidence>
<feature type="transmembrane region" description="Helical" evidence="8">
    <location>
        <begin position="142"/>
        <end position="158"/>
    </location>
</feature>
<dbReference type="InterPro" id="IPR038731">
    <property type="entry name" value="RgtA/B/C-like"/>
</dbReference>
<evidence type="ECO:0000259" key="9">
    <source>
        <dbReference type="Pfam" id="PF13231"/>
    </source>
</evidence>
<reference evidence="10 11" key="1">
    <citation type="submission" date="2010-08" db="EMBL/GenBank/DDBJ databases">
        <title>Complete sequence of Clostridium cellulovorans 743B.</title>
        <authorList>
            <consortium name="US DOE Joint Genome Institute"/>
            <person name="Lucas S."/>
            <person name="Copeland A."/>
            <person name="Lapidus A."/>
            <person name="Cheng J.-F."/>
            <person name="Bruce D."/>
            <person name="Goodwin L."/>
            <person name="Pitluck S."/>
            <person name="Chertkov O."/>
            <person name="Detter J.C."/>
            <person name="Han C."/>
            <person name="Tapia R."/>
            <person name="Land M."/>
            <person name="Hauser L."/>
            <person name="Chang Y.-J."/>
            <person name="Jeffries C."/>
            <person name="Kyrpides N."/>
            <person name="Ivanova N."/>
            <person name="Mikhailova N."/>
            <person name="Hemme C.L."/>
            <person name="Woyke T."/>
        </authorList>
    </citation>
    <scope>NUCLEOTIDE SEQUENCE [LARGE SCALE GENOMIC DNA]</scope>
    <source>
        <strain evidence="11">ATCC 35296 / DSM 3052 / OCM 3 / 743B</strain>
    </source>
</reference>
<dbReference type="STRING" id="573061.Clocel_3103"/>
<comment type="subcellular location">
    <subcellularLocation>
        <location evidence="1">Cell membrane</location>
        <topology evidence="1">Multi-pass membrane protein</topology>
    </subcellularLocation>
</comment>
<dbReference type="OrthoDB" id="2787520at2"/>
<dbReference type="AlphaFoldDB" id="D9STQ9"/>